<gene>
    <name evidence="1" type="ORF">M9H77_04745</name>
</gene>
<reference evidence="2" key="1">
    <citation type="journal article" date="2023" name="Nat. Plants">
        <title>Single-cell RNA sequencing provides a high-resolution roadmap for understanding the multicellular compartmentation of specialized metabolism.</title>
        <authorList>
            <person name="Sun S."/>
            <person name="Shen X."/>
            <person name="Li Y."/>
            <person name="Li Y."/>
            <person name="Wang S."/>
            <person name="Li R."/>
            <person name="Zhang H."/>
            <person name="Shen G."/>
            <person name="Guo B."/>
            <person name="Wei J."/>
            <person name="Xu J."/>
            <person name="St-Pierre B."/>
            <person name="Chen S."/>
            <person name="Sun C."/>
        </authorList>
    </citation>
    <scope>NUCLEOTIDE SEQUENCE [LARGE SCALE GENOMIC DNA]</scope>
</reference>
<keyword evidence="2" id="KW-1185">Reference proteome</keyword>
<evidence type="ECO:0000313" key="1">
    <source>
        <dbReference type="EMBL" id="KAI5683517.1"/>
    </source>
</evidence>
<evidence type="ECO:0000313" key="2">
    <source>
        <dbReference type="Proteomes" id="UP001060085"/>
    </source>
</evidence>
<dbReference type="EMBL" id="CM044701">
    <property type="protein sequence ID" value="KAI5683517.1"/>
    <property type="molecule type" value="Genomic_DNA"/>
</dbReference>
<sequence length="148" mass="17226">MTTCENWQLFVNNRRHNRAIGIYNHGHAQAAKLTKEQLVHTEQSRKSHVPPRNILLFFREQNVGCAVRYKMPLLEAVGMTSTYKNFTVATAFMRNEQGNEQDSSAHEPCVIIIDREIGLMLVIEEVFSTTYHMLCPKLERFVVLRKEY</sequence>
<proteinExistence type="predicted"/>
<dbReference type="Proteomes" id="UP001060085">
    <property type="component" value="Linkage Group LG01"/>
</dbReference>
<accession>A0ACC0CFA3</accession>
<organism evidence="1 2">
    <name type="scientific">Catharanthus roseus</name>
    <name type="common">Madagascar periwinkle</name>
    <name type="synonym">Vinca rosea</name>
    <dbReference type="NCBI Taxonomy" id="4058"/>
    <lineage>
        <taxon>Eukaryota</taxon>
        <taxon>Viridiplantae</taxon>
        <taxon>Streptophyta</taxon>
        <taxon>Embryophyta</taxon>
        <taxon>Tracheophyta</taxon>
        <taxon>Spermatophyta</taxon>
        <taxon>Magnoliopsida</taxon>
        <taxon>eudicotyledons</taxon>
        <taxon>Gunneridae</taxon>
        <taxon>Pentapetalae</taxon>
        <taxon>asterids</taxon>
        <taxon>lamiids</taxon>
        <taxon>Gentianales</taxon>
        <taxon>Apocynaceae</taxon>
        <taxon>Rauvolfioideae</taxon>
        <taxon>Vinceae</taxon>
        <taxon>Catharanthinae</taxon>
        <taxon>Catharanthus</taxon>
    </lineage>
</organism>
<comment type="caution">
    <text evidence="1">The sequence shown here is derived from an EMBL/GenBank/DDBJ whole genome shotgun (WGS) entry which is preliminary data.</text>
</comment>
<name>A0ACC0CFA3_CATRO</name>
<protein>
    <submittedName>
        <fullName evidence="1">Uncharacterized protein</fullName>
    </submittedName>
</protein>